<feature type="compositionally biased region" description="Polar residues" evidence="14">
    <location>
        <begin position="877"/>
        <end position="888"/>
    </location>
</feature>
<dbReference type="SUPFAM" id="SSF47655">
    <property type="entry name" value="STAT"/>
    <property type="match status" value="1"/>
</dbReference>
<accession>A0A8B8DPS1</accession>
<comment type="similarity">
    <text evidence="3 13">Belongs to the transcription factor STAT family.</text>
</comment>
<evidence type="ECO:0000256" key="5">
    <source>
        <dbReference type="ARBA" id="ARBA00022553"/>
    </source>
</evidence>
<dbReference type="InterPro" id="IPR015988">
    <property type="entry name" value="STAT_TF_CC"/>
</dbReference>
<evidence type="ECO:0000256" key="10">
    <source>
        <dbReference type="ARBA" id="ARBA00023163"/>
    </source>
</evidence>
<dbReference type="Pfam" id="PF21354">
    <property type="entry name" value="STAT_linker"/>
    <property type="match status" value="1"/>
</dbReference>
<keyword evidence="9 13" id="KW-0010">Activator</keyword>
<evidence type="ECO:0000256" key="11">
    <source>
        <dbReference type="ARBA" id="ARBA00023242"/>
    </source>
</evidence>
<evidence type="ECO:0000256" key="7">
    <source>
        <dbReference type="ARBA" id="ARBA00023015"/>
    </source>
</evidence>
<dbReference type="SUPFAM" id="SSF49417">
    <property type="entry name" value="p53-like transcription factors"/>
    <property type="match status" value="1"/>
</dbReference>
<dbReference type="Gene3D" id="1.10.238.10">
    <property type="entry name" value="EF-hand"/>
    <property type="match status" value="1"/>
</dbReference>
<keyword evidence="8 13" id="KW-0238">DNA-binding</keyword>
<dbReference type="InterPro" id="IPR036535">
    <property type="entry name" value="STAT_N_sf"/>
</dbReference>
<keyword evidence="5 13" id="KW-0597">Phosphoprotein</keyword>
<keyword evidence="11 13" id="KW-0539">Nucleus</keyword>
<dbReference type="Gene3D" id="2.60.40.630">
    <property type="entry name" value="STAT transcription factor, DNA-binding domain"/>
    <property type="match status" value="1"/>
</dbReference>
<dbReference type="KEGG" id="cvn:111128718"/>
<dbReference type="InterPro" id="IPR000980">
    <property type="entry name" value="SH2"/>
</dbReference>
<dbReference type="InterPro" id="IPR013800">
    <property type="entry name" value="STAT_TF_alpha"/>
</dbReference>
<evidence type="ECO:0000256" key="12">
    <source>
        <dbReference type="PROSITE-ProRule" id="PRU00191"/>
    </source>
</evidence>
<dbReference type="Gene3D" id="1.10.532.10">
    <property type="entry name" value="STAT transcription factor, N-terminal domain"/>
    <property type="match status" value="1"/>
</dbReference>
<dbReference type="OrthoDB" id="19300at2759"/>
<evidence type="ECO:0000256" key="1">
    <source>
        <dbReference type="ARBA" id="ARBA00004123"/>
    </source>
</evidence>
<keyword evidence="4 13" id="KW-0963">Cytoplasm</keyword>
<dbReference type="InterPro" id="IPR048988">
    <property type="entry name" value="STAT_linker"/>
</dbReference>
<dbReference type="SUPFAM" id="SSF48092">
    <property type="entry name" value="Transcription factor STAT-4 N-domain"/>
    <property type="match status" value="1"/>
</dbReference>
<comment type="subcellular location">
    <subcellularLocation>
        <location evidence="2 13">Cytoplasm</location>
    </subcellularLocation>
    <subcellularLocation>
        <location evidence="1 13">Nucleus</location>
    </subcellularLocation>
</comment>
<dbReference type="InterPro" id="IPR008967">
    <property type="entry name" value="p53-like_TF_DNA-bd_sf"/>
</dbReference>
<evidence type="ECO:0000313" key="16">
    <source>
        <dbReference type="Proteomes" id="UP000694844"/>
    </source>
</evidence>
<dbReference type="Pfam" id="PF02864">
    <property type="entry name" value="STAT_bind"/>
    <property type="match status" value="1"/>
</dbReference>
<dbReference type="CDD" id="cd16855">
    <property type="entry name" value="STAT5_CCD"/>
    <property type="match status" value="1"/>
</dbReference>
<dbReference type="FunFam" id="1.10.238.10:FF:000029">
    <property type="entry name" value="Signal transducer and transcription activator 6"/>
    <property type="match status" value="1"/>
</dbReference>
<sequence>MEGACSYTALHSPPCSTNMYNTGQPSCEIVYRRVKIEPDICYQSNGYMPPPMAPDRFSENSCRQSQCQYSGPDRQVNCMTQENSTSCYPDRTNSCSKMSPHFSGPPDSPPSYPSHSGYDNSMSSSMSCVFGMQRSKKNQGMSIWARTQKLPQDKLKHVSNLYEGSQIPIEVRHYFAEWIEEQPWGQIDENNPSQQDQMFAQQIVQKLIEELENRAMELPQQNQYFLLRLKFQDVANQFRTQYSQNPMELVQIFKRNLAMEETLLHQHENPDASPIEAPMPAFDKDKLIMAKIDGVGAKVNDSDKLVKELTQKQEVFTINYQKQLQINSQINQTQSERYLATLSPEEIQRVTEARKTLEKQKKDFETVLSKGAQTIISARLEIADTLSKNFDDLEEVRQLVVDQELIDWKRKQQLAGNGAPFNPSLLENLQKWVESTVDLVWRSRQQVLKLEGLCSRIPLQLPDGKEDVVSKLNNKITGILSSIVTSTFIVEHQPPQVLKRDSRFSARVRLLVGGRLTIHLTPPTVTASIISEAQAKLLLRGPNRHPDNCCGKILNNSGLMEFHQQKGELSIEFRNMILKSIKRAEKRGTEAVTEEKFCILFQSSFHLGMTVNELQFEVWTISLPVVVTVHGNQECNAVATVLWDNQFSEPGRMPFVVPEQVPWPELVKMLDVKFRSLTERGLTHENKQYLATKLFGGTIDDNFSSKMVSWSAFNRDPLPNRSHTFWEWFYQAMKLTKEHLRGPWKEGFINGFISKQDSQRLLEKCHLGTFLLRFSDNFIGGITIAWLAEDRNDSSSFCRKKQIWNLQPFSAKDFQILGLAERINDLPQLHFLYPDIPKQAAFARFMTQTTHHTATADGYVQHKIQMRCDTADMNGSPVASENPQTPQPGISDHDSPLMSPSNAVNSTTGDGTNYMDMDQYDLQELPGIGMDYTADNVFELNDINLSNFLVEAAMNFSNNVPSNLNGNISNMDSST</sequence>
<evidence type="ECO:0000259" key="15">
    <source>
        <dbReference type="PROSITE" id="PS50001"/>
    </source>
</evidence>
<dbReference type="InterPro" id="IPR001217">
    <property type="entry name" value="STAT"/>
</dbReference>
<dbReference type="GO" id="GO:0005737">
    <property type="term" value="C:cytoplasm"/>
    <property type="evidence" value="ECO:0007669"/>
    <property type="project" value="UniProtKB-SubCell"/>
</dbReference>
<dbReference type="Proteomes" id="UP000694844">
    <property type="component" value="Chromosome 1"/>
</dbReference>
<keyword evidence="10 13" id="KW-0804">Transcription</keyword>
<feature type="region of interest" description="Disordered" evidence="14">
    <location>
        <begin position="98"/>
        <end position="118"/>
    </location>
</feature>
<organism evidence="16 17">
    <name type="scientific">Crassostrea virginica</name>
    <name type="common">Eastern oyster</name>
    <dbReference type="NCBI Taxonomy" id="6565"/>
    <lineage>
        <taxon>Eukaryota</taxon>
        <taxon>Metazoa</taxon>
        <taxon>Spiralia</taxon>
        <taxon>Lophotrochozoa</taxon>
        <taxon>Mollusca</taxon>
        <taxon>Bivalvia</taxon>
        <taxon>Autobranchia</taxon>
        <taxon>Pteriomorphia</taxon>
        <taxon>Ostreida</taxon>
        <taxon>Ostreoidea</taxon>
        <taxon>Ostreidae</taxon>
        <taxon>Crassostrea</taxon>
    </lineage>
</organism>
<feature type="domain" description="SH2" evidence="15">
    <location>
        <begin position="744"/>
        <end position="868"/>
    </location>
</feature>
<keyword evidence="16" id="KW-1185">Reference proteome</keyword>
<dbReference type="InterPro" id="IPR013801">
    <property type="entry name" value="STAT_TF_DNA-bd"/>
</dbReference>
<dbReference type="InterPro" id="IPR036860">
    <property type="entry name" value="SH2_dom_sf"/>
</dbReference>
<evidence type="ECO:0000256" key="6">
    <source>
        <dbReference type="ARBA" id="ARBA00022999"/>
    </source>
</evidence>
<feature type="region of interest" description="Disordered" evidence="14">
    <location>
        <begin position="871"/>
        <end position="912"/>
    </location>
</feature>
<dbReference type="AlphaFoldDB" id="A0A8B8DPS1"/>
<protein>
    <recommendedName>
        <fullName evidence="13">Signal transducer and activator of transcription</fullName>
    </recommendedName>
</protein>
<name>A0A8B8DPS1_CRAVI</name>
<dbReference type="Gene3D" id="1.20.1050.20">
    <property type="entry name" value="STAT transcription factor, all-alpha domain"/>
    <property type="match status" value="1"/>
</dbReference>
<dbReference type="PANTHER" id="PTHR11801">
    <property type="entry name" value="SIGNAL TRANSDUCER AND ACTIVATOR OF TRANSCRIPTION"/>
    <property type="match status" value="1"/>
</dbReference>
<dbReference type="SMART" id="SM00964">
    <property type="entry name" value="STAT_int"/>
    <property type="match status" value="1"/>
</dbReference>
<dbReference type="PROSITE" id="PS50001">
    <property type="entry name" value="SH2"/>
    <property type="match status" value="1"/>
</dbReference>
<dbReference type="InterPro" id="IPR046994">
    <property type="entry name" value="STAT5_CC"/>
</dbReference>
<keyword evidence="6 12" id="KW-0727">SH2 domain</keyword>
<dbReference type="Gene3D" id="3.30.505.10">
    <property type="entry name" value="SH2 domain"/>
    <property type="match status" value="1"/>
</dbReference>
<reference evidence="17" key="2">
    <citation type="submission" date="2025-08" db="UniProtKB">
        <authorList>
            <consortium name="RefSeq"/>
        </authorList>
    </citation>
    <scope>IDENTIFICATION</scope>
    <source>
        <tissue evidence="17">Whole sample</tissue>
    </source>
</reference>
<evidence type="ECO:0000256" key="4">
    <source>
        <dbReference type="ARBA" id="ARBA00022490"/>
    </source>
</evidence>
<dbReference type="GO" id="GO:0001228">
    <property type="term" value="F:DNA-binding transcription activator activity, RNA polymerase II-specific"/>
    <property type="evidence" value="ECO:0007669"/>
    <property type="project" value="UniProtKB-ARBA"/>
</dbReference>
<reference evidence="16" key="1">
    <citation type="submission" date="2024-06" db="UniProtKB">
        <authorList>
            <consortium name="RefSeq"/>
        </authorList>
    </citation>
    <scope>NUCLEOTIDE SEQUENCE [LARGE SCALE GENOMIC DNA]</scope>
</reference>
<dbReference type="GeneID" id="111128718"/>
<feature type="compositionally biased region" description="Polar residues" evidence="14">
    <location>
        <begin position="898"/>
        <end position="911"/>
    </location>
</feature>
<evidence type="ECO:0000256" key="9">
    <source>
        <dbReference type="ARBA" id="ARBA00023159"/>
    </source>
</evidence>
<dbReference type="Pfam" id="PF00017">
    <property type="entry name" value="SH2"/>
    <property type="match status" value="1"/>
</dbReference>
<proteinExistence type="inferred from homology"/>
<gene>
    <name evidence="17" type="primary">LOC111128718</name>
</gene>
<dbReference type="RefSeq" id="XP_022330217.1">
    <property type="nucleotide sequence ID" value="XM_022474509.1"/>
</dbReference>
<dbReference type="SUPFAM" id="SSF55550">
    <property type="entry name" value="SH2 domain"/>
    <property type="match status" value="1"/>
</dbReference>
<evidence type="ECO:0000256" key="8">
    <source>
        <dbReference type="ARBA" id="ARBA00023125"/>
    </source>
</evidence>
<evidence type="ECO:0000313" key="17">
    <source>
        <dbReference type="RefSeq" id="XP_022330217.1"/>
    </source>
</evidence>
<dbReference type="Pfam" id="PF02865">
    <property type="entry name" value="STAT_int"/>
    <property type="match status" value="1"/>
</dbReference>
<evidence type="ECO:0000256" key="13">
    <source>
        <dbReference type="RuleBase" id="RU046415"/>
    </source>
</evidence>
<dbReference type="InterPro" id="IPR012345">
    <property type="entry name" value="STAT_TF_DNA-bd_N"/>
</dbReference>
<dbReference type="Pfam" id="PF01017">
    <property type="entry name" value="STAT_alpha"/>
    <property type="match status" value="1"/>
</dbReference>
<dbReference type="InterPro" id="IPR013799">
    <property type="entry name" value="STAT_TF_prot_interaction"/>
</dbReference>
<dbReference type="GO" id="GO:0007166">
    <property type="term" value="P:cell surface receptor signaling pathway"/>
    <property type="evidence" value="ECO:0007669"/>
    <property type="project" value="UniProtKB-ARBA"/>
</dbReference>
<dbReference type="CDD" id="cd09919">
    <property type="entry name" value="SH2_STAT_family"/>
    <property type="match status" value="1"/>
</dbReference>
<keyword evidence="7 13" id="KW-0805">Transcription regulation</keyword>
<dbReference type="GO" id="GO:0000977">
    <property type="term" value="F:RNA polymerase II transcription regulatory region sequence-specific DNA binding"/>
    <property type="evidence" value="ECO:0007669"/>
    <property type="project" value="UniProtKB-ARBA"/>
</dbReference>
<dbReference type="GO" id="GO:0005634">
    <property type="term" value="C:nucleus"/>
    <property type="evidence" value="ECO:0007669"/>
    <property type="project" value="UniProtKB-SubCell"/>
</dbReference>
<evidence type="ECO:0000256" key="14">
    <source>
        <dbReference type="SAM" id="MobiDB-lite"/>
    </source>
</evidence>
<evidence type="ECO:0000256" key="2">
    <source>
        <dbReference type="ARBA" id="ARBA00004496"/>
    </source>
</evidence>
<dbReference type="FunFam" id="2.60.40.630:FF:000003">
    <property type="entry name" value="Signal transducer and transcription activator 6"/>
    <property type="match status" value="1"/>
</dbReference>
<evidence type="ECO:0000256" key="3">
    <source>
        <dbReference type="ARBA" id="ARBA00005586"/>
    </source>
</evidence>